<name>A0A382XSR7_9ZZZZ</name>
<proteinExistence type="predicted"/>
<evidence type="ECO:0000313" key="2">
    <source>
        <dbReference type="EMBL" id="SVD74177.1"/>
    </source>
</evidence>
<dbReference type="EMBL" id="UINC01170234">
    <property type="protein sequence ID" value="SVD74177.1"/>
    <property type="molecule type" value="Genomic_DNA"/>
</dbReference>
<protein>
    <submittedName>
        <fullName evidence="2">Uncharacterized protein</fullName>
    </submittedName>
</protein>
<keyword evidence="1" id="KW-0472">Membrane</keyword>
<sequence length="123" mass="14149">MEVNISTADQILTTDGIPLKVSLRKTERKNKIKAFLLVFPLLLFIIVTFIVPIGDMLTRSIDDSLINEVYGKTFEEYKKWDKAKDELPPEAVYKALFEDIAYGDKLKIGRSLTRMNYSKSGWK</sequence>
<organism evidence="2">
    <name type="scientific">marine metagenome</name>
    <dbReference type="NCBI Taxonomy" id="408172"/>
    <lineage>
        <taxon>unclassified sequences</taxon>
        <taxon>metagenomes</taxon>
        <taxon>ecological metagenomes</taxon>
    </lineage>
</organism>
<accession>A0A382XSR7</accession>
<keyword evidence="1" id="KW-0812">Transmembrane</keyword>
<feature type="non-terminal residue" evidence="2">
    <location>
        <position position="123"/>
    </location>
</feature>
<keyword evidence="1" id="KW-1133">Transmembrane helix</keyword>
<reference evidence="2" key="1">
    <citation type="submission" date="2018-05" db="EMBL/GenBank/DDBJ databases">
        <authorList>
            <person name="Lanie J.A."/>
            <person name="Ng W.-L."/>
            <person name="Kazmierczak K.M."/>
            <person name="Andrzejewski T.M."/>
            <person name="Davidsen T.M."/>
            <person name="Wayne K.J."/>
            <person name="Tettelin H."/>
            <person name="Glass J.I."/>
            <person name="Rusch D."/>
            <person name="Podicherti R."/>
            <person name="Tsui H.-C.T."/>
            <person name="Winkler M.E."/>
        </authorList>
    </citation>
    <scope>NUCLEOTIDE SEQUENCE</scope>
</reference>
<feature type="transmembrane region" description="Helical" evidence="1">
    <location>
        <begin position="34"/>
        <end position="54"/>
    </location>
</feature>
<gene>
    <name evidence="2" type="ORF">METZ01_LOCUS427031</name>
</gene>
<evidence type="ECO:0000256" key="1">
    <source>
        <dbReference type="SAM" id="Phobius"/>
    </source>
</evidence>
<dbReference type="AlphaFoldDB" id="A0A382XSR7"/>